<keyword evidence="3" id="KW-1185">Reference proteome</keyword>
<dbReference type="Proteomes" id="UP000298663">
    <property type="component" value="Unassembled WGS sequence"/>
</dbReference>
<keyword evidence="1" id="KW-0732">Signal</keyword>
<evidence type="ECO:0000313" key="3">
    <source>
        <dbReference type="Proteomes" id="UP000298663"/>
    </source>
</evidence>
<proteinExistence type="predicted"/>
<gene>
    <name evidence="2" type="ORF">L596_025367</name>
</gene>
<dbReference type="EMBL" id="AZBU02000009">
    <property type="protein sequence ID" value="TKR64890.1"/>
    <property type="molecule type" value="Genomic_DNA"/>
</dbReference>
<comment type="caution">
    <text evidence="2">The sequence shown here is derived from an EMBL/GenBank/DDBJ whole genome shotgun (WGS) entry which is preliminary data.</text>
</comment>
<reference evidence="2 3" key="2">
    <citation type="journal article" date="2019" name="G3 (Bethesda)">
        <title>Hybrid Assembly of the Genome of the Entomopathogenic Nematode Steinernema carpocapsae Identifies the X-Chromosome.</title>
        <authorList>
            <person name="Serra L."/>
            <person name="Macchietto M."/>
            <person name="Macias-Munoz A."/>
            <person name="McGill C.J."/>
            <person name="Rodriguez I.M."/>
            <person name="Rodriguez B."/>
            <person name="Murad R."/>
            <person name="Mortazavi A."/>
        </authorList>
    </citation>
    <scope>NUCLEOTIDE SEQUENCE [LARGE SCALE GENOMIC DNA]</scope>
    <source>
        <strain evidence="2 3">ALL</strain>
    </source>
</reference>
<feature type="chain" id="PRO_5020224971" description="Secreted protein" evidence="1">
    <location>
        <begin position="21"/>
        <end position="66"/>
    </location>
</feature>
<reference evidence="2 3" key="1">
    <citation type="journal article" date="2015" name="Genome Biol.">
        <title>Comparative genomics of Steinernema reveals deeply conserved gene regulatory networks.</title>
        <authorList>
            <person name="Dillman A.R."/>
            <person name="Macchietto M."/>
            <person name="Porter C.F."/>
            <person name="Rogers A."/>
            <person name="Williams B."/>
            <person name="Antoshechkin I."/>
            <person name="Lee M.M."/>
            <person name="Goodwin Z."/>
            <person name="Lu X."/>
            <person name="Lewis E.E."/>
            <person name="Goodrich-Blair H."/>
            <person name="Stock S.P."/>
            <person name="Adams B.J."/>
            <person name="Sternberg P.W."/>
            <person name="Mortazavi A."/>
        </authorList>
    </citation>
    <scope>NUCLEOTIDE SEQUENCE [LARGE SCALE GENOMIC DNA]</scope>
    <source>
        <strain evidence="2 3">ALL</strain>
    </source>
</reference>
<organism evidence="2 3">
    <name type="scientific">Steinernema carpocapsae</name>
    <name type="common">Entomopathogenic nematode</name>
    <dbReference type="NCBI Taxonomy" id="34508"/>
    <lineage>
        <taxon>Eukaryota</taxon>
        <taxon>Metazoa</taxon>
        <taxon>Ecdysozoa</taxon>
        <taxon>Nematoda</taxon>
        <taxon>Chromadorea</taxon>
        <taxon>Rhabditida</taxon>
        <taxon>Tylenchina</taxon>
        <taxon>Panagrolaimomorpha</taxon>
        <taxon>Strongyloidoidea</taxon>
        <taxon>Steinernematidae</taxon>
        <taxon>Steinernema</taxon>
    </lineage>
</organism>
<feature type="signal peptide" evidence="1">
    <location>
        <begin position="1"/>
        <end position="20"/>
    </location>
</feature>
<evidence type="ECO:0000313" key="2">
    <source>
        <dbReference type="EMBL" id="TKR64890.1"/>
    </source>
</evidence>
<name>A0A4U5M7K2_STECR</name>
<accession>A0A4U5M7K2</accession>
<protein>
    <recommendedName>
        <fullName evidence="4">Secreted protein</fullName>
    </recommendedName>
</protein>
<evidence type="ECO:0000256" key="1">
    <source>
        <dbReference type="SAM" id="SignalP"/>
    </source>
</evidence>
<dbReference type="AlphaFoldDB" id="A0A4U5M7K2"/>
<evidence type="ECO:0008006" key="4">
    <source>
        <dbReference type="Google" id="ProtNLM"/>
    </source>
</evidence>
<sequence length="66" mass="7875">MWLLHLLLLLLVLMTSYVECGCYWTGWKRSPSWPELRCENGYWKANQDSHIGRHGKKTYKVECCKN</sequence>